<sequence length="1144" mass="128662">MEVKAAEGEPARAVPMRRDMVRVPLARAAALVLVGASKLTDLIADTETSRAMLASAIDLLENAPQTEDGFLGPLPEPVDAARRIVGRLCGVLPPAAAYLQIDRCRVHLDHLGSVFAGANVHFARCASILRFADDSPQWQRWGRLTDLGADQFGEVEEKLFKADARAVSTYWMLLDLVRYWNRLLSLDRMTNMVLAEDDTRAAMKLVDEALAAMRQMLDGVTRQANVMIMTLAPNQASSSSVDMQFGVPPEVLDEEGSNKRPRGLSVDVGHFHEEASPEYSSSPTDLGRRRTTGRPAYTPAVPGQCRWRPEGIRRIPRSSTTSLLHACNEQATMATPAMHLECHLTPSGRCLSLRGPSEQPLLRRGQRSRAAVSSRRRGVRVDASRGAEWTQTRVAARRLPLSSHNGCRPRRSAPPLAYPQGDFASSHARRRSTPDMVRRTLLRRAPPPRRDEAGKGNAGRRGRGRLARSGRRGRGRLARSGRRGRGRLARSPWPPGALAPAGAGAASRARSAGRFRCDDAVEQLTGSNFPRWKNSIELCLAFNGFDYALREDKPVVPVAGATGYDELKKTYDSKMEKWDKSNHVAMLVMNSSISPEIIGALPKKDTAKEFMEALEEQFKGSEKVYAHKLFHKLLGKYKNDGDVRGHILRMINASNKLKYLKCELSDNLLIIMILESLPEEFDQFKINYNSMKEKWTLAEISPRIVQEEERMMRQNKDQAFHVGSSKRKHDGSGPLKSPKKTFKKEMPKFKGEEKEKDNGQSSAPTDNVCFFCKKEGHYRKDCHEYLKWMMKKEGEENHQSDNEEDPHNNNAPPPPSPVRRSHRERRKAISDDYITYMSEDVDDIGKVEDPTSYKEAIKSLNLSKWQIAMEDELKSMSSNDVWGLVEVPNDAKRVGCKWIYKTKYDPKGNIERFKARLVAKGFTQREEIDYNETFSPVSSKDSFRIVMALVAHFDLELHQMDVKTAFLNGDLDEDVYMTQPEGFVVEGKEHLACLLKKSIYGLKQASRQWYLKFDKIIRTFGFTENVKDNCIYVKFKGSRFTILVLYVDDILLACSDKDMLHETKNFLSSNFDMKDLGEASYVLGIEIHRDRSKGGSLAAIDQASFTISSLLSPQLLKPYRSREAQNDGKTSLHPGGARAVPLET</sequence>
<dbReference type="SUPFAM" id="SSF57756">
    <property type="entry name" value="Retrovirus zinc finger-like domains"/>
    <property type="match status" value="1"/>
</dbReference>
<dbReference type="Pfam" id="PF14223">
    <property type="entry name" value="Retrotran_gag_2"/>
    <property type="match status" value="1"/>
</dbReference>
<reference evidence="4" key="1">
    <citation type="submission" date="2023-07" db="EMBL/GenBank/DDBJ databases">
        <title>A chromosome-level genome assembly of Lolium multiflorum.</title>
        <authorList>
            <person name="Chen Y."/>
            <person name="Copetti D."/>
            <person name="Kolliker R."/>
            <person name="Studer B."/>
        </authorList>
    </citation>
    <scope>NUCLEOTIDE SEQUENCE</scope>
    <source>
        <strain evidence="4">02402/16</strain>
        <tissue evidence="4">Leaf</tissue>
    </source>
</reference>
<feature type="compositionally biased region" description="Basic and acidic residues" evidence="2">
    <location>
        <begin position="743"/>
        <end position="758"/>
    </location>
</feature>
<dbReference type="PROSITE" id="PS50158">
    <property type="entry name" value="ZF_CCHC"/>
    <property type="match status" value="1"/>
</dbReference>
<proteinExistence type="predicted"/>
<dbReference type="PANTHER" id="PTHR35317">
    <property type="entry name" value="OS04G0629600 PROTEIN"/>
    <property type="match status" value="1"/>
</dbReference>
<dbReference type="InterPro" id="IPR043502">
    <property type="entry name" value="DNA/RNA_pol_sf"/>
</dbReference>
<dbReference type="EMBL" id="JAUUTY010000004">
    <property type="protein sequence ID" value="KAK1648506.1"/>
    <property type="molecule type" value="Genomic_DNA"/>
</dbReference>
<feature type="region of interest" description="Disordered" evidence="2">
    <location>
        <begin position="718"/>
        <end position="766"/>
    </location>
</feature>
<feature type="region of interest" description="Disordered" evidence="2">
    <location>
        <begin position="400"/>
        <end position="505"/>
    </location>
</feature>
<dbReference type="InterPro" id="IPR001878">
    <property type="entry name" value="Znf_CCHC"/>
</dbReference>
<keyword evidence="5" id="KW-1185">Reference proteome</keyword>
<dbReference type="GO" id="GO:0008270">
    <property type="term" value="F:zinc ion binding"/>
    <property type="evidence" value="ECO:0007669"/>
    <property type="project" value="UniProtKB-KW"/>
</dbReference>
<dbReference type="Pfam" id="PF07727">
    <property type="entry name" value="RVT_2"/>
    <property type="match status" value="1"/>
</dbReference>
<dbReference type="PANTHER" id="PTHR35317:SF23">
    <property type="entry name" value="OS04G0629600 PROTEIN"/>
    <property type="match status" value="1"/>
</dbReference>
<protein>
    <recommendedName>
        <fullName evidence="3">CCHC-type domain-containing protein</fullName>
    </recommendedName>
</protein>
<feature type="compositionally biased region" description="Basic residues" evidence="2">
    <location>
        <begin position="458"/>
        <end position="488"/>
    </location>
</feature>
<dbReference type="Proteomes" id="UP001231189">
    <property type="component" value="Unassembled WGS sequence"/>
</dbReference>
<evidence type="ECO:0000256" key="2">
    <source>
        <dbReference type="SAM" id="MobiDB-lite"/>
    </source>
</evidence>
<dbReference type="Gene3D" id="4.10.60.10">
    <property type="entry name" value="Zinc finger, CCHC-type"/>
    <property type="match status" value="1"/>
</dbReference>
<keyword evidence="1" id="KW-0862">Zinc</keyword>
<dbReference type="AlphaFoldDB" id="A0AAD8SBS2"/>
<dbReference type="SMART" id="SM00343">
    <property type="entry name" value="ZnF_C2HC"/>
    <property type="match status" value="1"/>
</dbReference>
<accession>A0AAD8SBS2</accession>
<comment type="caution">
    <text evidence="4">The sequence shown here is derived from an EMBL/GenBank/DDBJ whole genome shotgun (WGS) entry which is preliminary data.</text>
</comment>
<feature type="region of interest" description="Disordered" evidence="2">
    <location>
        <begin position="272"/>
        <end position="304"/>
    </location>
</feature>
<feature type="region of interest" description="Disordered" evidence="2">
    <location>
        <begin position="1122"/>
        <end position="1144"/>
    </location>
</feature>
<evidence type="ECO:0000313" key="5">
    <source>
        <dbReference type="Proteomes" id="UP001231189"/>
    </source>
</evidence>
<dbReference type="SUPFAM" id="SSF56672">
    <property type="entry name" value="DNA/RNA polymerases"/>
    <property type="match status" value="1"/>
</dbReference>
<evidence type="ECO:0000259" key="3">
    <source>
        <dbReference type="PROSITE" id="PS50158"/>
    </source>
</evidence>
<feature type="compositionally biased region" description="Basic and acidic residues" evidence="2">
    <location>
        <begin position="793"/>
        <end position="807"/>
    </location>
</feature>
<evidence type="ECO:0000313" key="4">
    <source>
        <dbReference type="EMBL" id="KAK1648506.1"/>
    </source>
</evidence>
<keyword evidence="1" id="KW-0863">Zinc-finger</keyword>
<organism evidence="4 5">
    <name type="scientific">Lolium multiflorum</name>
    <name type="common">Italian ryegrass</name>
    <name type="synonym">Lolium perenne subsp. multiflorum</name>
    <dbReference type="NCBI Taxonomy" id="4521"/>
    <lineage>
        <taxon>Eukaryota</taxon>
        <taxon>Viridiplantae</taxon>
        <taxon>Streptophyta</taxon>
        <taxon>Embryophyta</taxon>
        <taxon>Tracheophyta</taxon>
        <taxon>Spermatophyta</taxon>
        <taxon>Magnoliopsida</taxon>
        <taxon>Liliopsida</taxon>
        <taxon>Poales</taxon>
        <taxon>Poaceae</taxon>
        <taxon>BOP clade</taxon>
        <taxon>Pooideae</taxon>
        <taxon>Poodae</taxon>
        <taxon>Poeae</taxon>
        <taxon>Poeae Chloroplast Group 2 (Poeae type)</taxon>
        <taxon>Loliodinae</taxon>
        <taxon>Loliinae</taxon>
        <taxon>Lolium</taxon>
    </lineage>
</organism>
<feature type="domain" description="CCHC-type" evidence="3">
    <location>
        <begin position="769"/>
        <end position="782"/>
    </location>
</feature>
<gene>
    <name evidence="4" type="ORF">QYE76_066311</name>
</gene>
<evidence type="ECO:0000256" key="1">
    <source>
        <dbReference type="PROSITE-ProRule" id="PRU00047"/>
    </source>
</evidence>
<dbReference type="InterPro" id="IPR013103">
    <property type="entry name" value="RVT_2"/>
</dbReference>
<dbReference type="GO" id="GO:0003676">
    <property type="term" value="F:nucleic acid binding"/>
    <property type="evidence" value="ECO:0007669"/>
    <property type="project" value="InterPro"/>
</dbReference>
<dbReference type="InterPro" id="IPR036875">
    <property type="entry name" value="Znf_CCHC_sf"/>
</dbReference>
<keyword evidence="1" id="KW-0479">Metal-binding</keyword>
<feature type="region of interest" description="Disordered" evidence="2">
    <location>
        <begin position="355"/>
        <end position="385"/>
    </location>
</feature>
<feature type="region of interest" description="Disordered" evidence="2">
    <location>
        <begin position="793"/>
        <end position="825"/>
    </location>
</feature>
<name>A0AAD8SBS2_LOLMU</name>